<dbReference type="InterPro" id="IPR028154">
    <property type="entry name" value="AMP-dep_Lig_C"/>
</dbReference>
<organism evidence="3 4">
    <name type="scientific">Bythopirellula polymerisocia</name>
    <dbReference type="NCBI Taxonomy" id="2528003"/>
    <lineage>
        <taxon>Bacteria</taxon>
        <taxon>Pseudomonadati</taxon>
        <taxon>Planctomycetota</taxon>
        <taxon>Planctomycetia</taxon>
        <taxon>Pirellulales</taxon>
        <taxon>Lacipirellulaceae</taxon>
        <taxon>Bythopirellula</taxon>
    </lineage>
</organism>
<dbReference type="EMBL" id="SJPS01000007">
    <property type="protein sequence ID" value="TWU22700.1"/>
    <property type="molecule type" value="Genomic_DNA"/>
</dbReference>
<dbReference type="SUPFAM" id="SSF56801">
    <property type="entry name" value="Acetyl-CoA synthetase-like"/>
    <property type="match status" value="1"/>
</dbReference>
<dbReference type="GO" id="GO:0047475">
    <property type="term" value="F:phenylacetate-CoA ligase activity"/>
    <property type="evidence" value="ECO:0007669"/>
    <property type="project" value="UniProtKB-EC"/>
</dbReference>
<keyword evidence="4" id="KW-1185">Reference proteome</keyword>
<dbReference type="Gene3D" id="3.40.50.12780">
    <property type="entry name" value="N-terminal domain of ligase-like"/>
    <property type="match status" value="1"/>
</dbReference>
<dbReference type="PANTHER" id="PTHR43845">
    <property type="entry name" value="BLR5969 PROTEIN"/>
    <property type="match status" value="1"/>
</dbReference>
<protein>
    <submittedName>
        <fullName evidence="3">Phenylacetate-coenzyme A ligase</fullName>
        <ecNumber evidence="3">6.2.1.30</ecNumber>
    </submittedName>
</protein>
<dbReference type="InterPro" id="IPR045851">
    <property type="entry name" value="AMP-bd_C_sf"/>
</dbReference>
<sequence>MEGNRHTSAEQRRRFESMDRAGLSAYQLERVNRLLSTILPQNEFYAAKLADSRTQLDSLEQLALLPMTTKDELAGESDHPANLTWPVEHYVRYHQTSGTRGRPLTVLDTLDDWRWWIDSWQYVLDAAQVTESDRAVLAFSFGPFIGFWSAHDALIDRGVLAIPGGGMSTLGRLDLIERTGATTLFCTPTYALHLAEVAAQNKVDLTKTSQLRKIVVAGEPGGSIPATRSRIETAWGGARVTDHSGASEVGPWGYGDESGTGLHVLESEFVAEFISVATGKPAESGELAHLVLTPLGRFGMPVIRYQTGDLVRPTWPTEGANRFVLLSGGVLGRADDMIVVRGVNIFPSSIEEILHSFPEVAEYRFTIRKQGALDKLLLEVEDQLQQPARIAEELKLRLGMKVEVHQADPRSLPRYEGKGKRFVDERESK</sequence>
<keyword evidence="3" id="KW-0436">Ligase</keyword>
<accession>A0A5C6CDN1</accession>
<comment type="caution">
    <text evidence="3">The sequence shown here is derived from an EMBL/GenBank/DDBJ whole genome shotgun (WGS) entry which is preliminary data.</text>
</comment>
<name>A0A5C6CDN1_9BACT</name>
<evidence type="ECO:0000313" key="3">
    <source>
        <dbReference type="EMBL" id="TWU22700.1"/>
    </source>
</evidence>
<gene>
    <name evidence="3" type="ORF">Pla144_41600</name>
</gene>
<reference evidence="3 4" key="1">
    <citation type="submission" date="2019-02" db="EMBL/GenBank/DDBJ databases">
        <title>Deep-cultivation of Planctomycetes and their phenomic and genomic characterization uncovers novel biology.</title>
        <authorList>
            <person name="Wiegand S."/>
            <person name="Jogler M."/>
            <person name="Boedeker C."/>
            <person name="Pinto D."/>
            <person name="Vollmers J."/>
            <person name="Rivas-Marin E."/>
            <person name="Kohn T."/>
            <person name="Peeters S.H."/>
            <person name="Heuer A."/>
            <person name="Rast P."/>
            <person name="Oberbeckmann S."/>
            <person name="Bunk B."/>
            <person name="Jeske O."/>
            <person name="Meyerdierks A."/>
            <person name="Storesund J.E."/>
            <person name="Kallscheuer N."/>
            <person name="Luecker S."/>
            <person name="Lage O.M."/>
            <person name="Pohl T."/>
            <person name="Merkel B.J."/>
            <person name="Hornburger P."/>
            <person name="Mueller R.-W."/>
            <person name="Bruemmer F."/>
            <person name="Labrenz M."/>
            <person name="Spormann A.M."/>
            <person name="Op Den Camp H."/>
            <person name="Overmann J."/>
            <person name="Amann R."/>
            <person name="Jetten M.S.M."/>
            <person name="Mascher T."/>
            <person name="Medema M.H."/>
            <person name="Devos D.P."/>
            <person name="Kaster A.-K."/>
            <person name="Ovreas L."/>
            <person name="Rohde M."/>
            <person name="Galperin M.Y."/>
            <person name="Jogler C."/>
        </authorList>
    </citation>
    <scope>NUCLEOTIDE SEQUENCE [LARGE SCALE GENOMIC DNA]</scope>
    <source>
        <strain evidence="3 4">Pla144</strain>
    </source>
</reference>
<dbReference type="EC" id="6.2.1.30" evidence="3"/>
<evidence type="ECO:0000256" key="1">
    <source>
        <dbReference type="SAM" id="MobiDB-lite"/>
    </source>
</evidence>
<dbReference type="Proteomes" id="UP000318437">
    <property type="component" value="Unassembled WGS sequence"/>
</dbReference>
<dbReference type="InterPro" id="IPR042099">
    <property type="entry name" value="ANL_N_sf"/>
</dbReference>
<evidence type="ECO:0000259" key="2">
    <source>
        <dbReference type="Pfam" id="PF14535"/>
    </source>
</evidence>
<evidence type="ECO:0000313" key="4">
    <source>
        <dbReference type="Proteomes" id="UP000318437"/>
    </source>
</evidence>
<dbReference type="RefSeq" id="WP_231936456.1">
    <property type="nucleotide sequence ID" value="NZ_SJPS01000007.1"/>
</dbReference>
<dbReference type="Gene3D" id="3.30.300.30">
    <property type="match status" value="1"/>
</dbReference>
<dbReference type="PANTHER" id="PTHR43845:SF1">
    <property type="entry name" value="BLR5969 PROTEIN"/>
    <property type="match status" value="1"/>
</dbReference>
<feature type="domain" description="AMP-dependent ligase C-terminal" evidence="2">
    <location>
        <begin position="342"/>
        <end position="426"/>
    </location>
</feature>
<dbReference type="AlphaFoldDB" id="A0A5C6CDN1"/>
<feature type="region of interest" description="Disordered" evidence="1">
    <location>
        <begin position="409"/>
        <end position="429"/>
    </location>
</feature>
<proteinExistence type="predicted"/>
<dbReference type="Pfam" id="PF14535">
    <property type="entry name" value="AMP-binding_C_2"/>
    <property type="match status" value="1"/>
</dbReference>